<dbReference type="eggNOG" id="ENOG502SUMX">
    <property type="taxonomic scope" value="Eukaryota"/>
</dbReference>
<dbReference type="VEuPathDB" id="FungiDB:MAPG_06062"/>
<keyword evidence="1" id="KW-0472">Membrane</keyword>
<accession>A0A0C4E119</accession>
<reference evidence="3" key="5">
    <citation type="submission" date="2015-06" db="UniProtKB">
        <authorList>
            <consortium name="EnsemblFungi"/>
        </authorList>
    </citation>
    <scope>IDENTIFICATION</scope>
    <source>
        <strain evidence="3">ATCC 64411</strain>
    </source>
</reference>
<name>A0A0C4E119_MAGP6</name>
<keyword evidence="1" id="KW-0812">Transmembrane</keyword>
<keyword evidence="4" id="KW-1185">Reference proteome</keyword>
<reference evidence="2" key="1">
    <citation type="submission" date="2010-05" db="EMBL/GenBank/DDBJ databases">
        <title>The Genome Sequence of Magnaporthe poae strain ATCC 64411.</title>
        <authorList>
            <consortium name="The Broad Institute Genome Sequencing Platform"/>
            <consortium name="Broad Institute Genome Sequencing Center for Infectious Disease"/>
            <person name="Ma L.-J."/>
            <person name="Dead R."/>
            <person name="Young S."/>
            <person name="Zeng Q."/>
            <person name="Koehrsen M."/>
            <person name="Alvarado L."/>
            <person name="Berlin A."/>
            <person name="Chapman S.B."/>
            <person name="Chen Z."/>
            <person name="Freedman E."/>
            <person name="Gellesch M."/>
            <person name="Goldberg J."/>
            <person name="Griggs A."/>
            <person name="Gujja S."/>
            <person name="Heilman E.R."/>
            <person name="Heiman D."/>
            <person name="Hepburn T."/>
            <person name="Howarth C."/>
            <person name="Jen D."/>
            <person name="Larson L."/>
            <person name="Mehta T."/>
            <person name="Neiman D."/>
            <person name="Pearson M."/>
            <person name="Roberts A."/>
            <person name="Saif S."/>
            <person name="Shea T."/>
            <person name="Shenoy N."/>
            <person name="Sisk P."/>
            <person name="Stolte C."/>
            <person name="Sykes S."/>
            <person name="Walk T."/>
            <person name="White J."/>
            <person name="Yandava C."/>
            <person name="Haas B."/>
            <person name="Nusbaum C."/>
            <person name="Birren B."/>
        </authorList>
    </citation>
    <scope>NUCLEOTIDE SEQUENCE</scope>
    <source>
        <strain evidence="2">ATCC 64411</strain>
    </source>
</reference>
<reference evidence="4" key="2">
    <citation type="submission" date="2010-05" db="EMBL/GenBank/DDBJ databases">
        <title>The genome sequence of Magnaporthe poae strain ATCC 64411.</title>
        <authorList>
            <person name="Ma L.-J."/>
            <person name="Dead R."/>
            <person name="Young S."/>
            <person name="Zeng Q."/>
            <person name="Koehrsen M."/>
            <person name="Alvarado L."/>
            <person name="Berlin A."/>
            <person name="Chapman S.B."/>
            <person name="Chen Z."/>
            <person name="Freedman E."/>
            <person name="Gellesch M."/>
            <person name="Goldberg J."/>
            <person name="Griggs A."/>
            <person name="Gujja S."/>
            <person name="Heilman E.R."/>
            <person name="Heiman D."/>
            <person name="Hepburn T."/>
            <person name="Howarth C."/>
            <person name="Jen D."/>
            <person name="Larson L."/>
            <person name="Mehta T."/>
            <person name="Neiman D."/>
            <person name="Pearson M."/>
            <person name="Roberts A."/>
            <person name="Saif S."/>
            <person name="Shea T."/>
            <person name="Shenoy N."/>
            <person name="Sisk P."/>
            <person name="Stolte C."/>
            <person name="Sykes S."/>
            <person name="Walk T."/>
            <person name="White J."/>
            <person name="Yandava C."/>
            <person name="Haas B."/>
            <person name="Nusbaum C."/>
            <person name="Birren B."/>
        </authorList>
    </citation>
    <scope>NUCLEOTIDE SEQUENCE [LARGE SCALE GENOMIC DNA]</scope>
    <source>
        <strain evidence="4">ATCC 64411 / 73-15</strain>
    </source>
</reference>
<dbReference type="OMA" id="STAYCCA"/>
<dbReference type="AlphaFoldDB" id="A0A0C4E119"/>
<reference evidence="2" key="3">
    <citation type="submission" date="2011-03" db="EMBL/GenBank/DDBJ databases">
        <title>Annotation of Magnaporthe poae ATCC 64411.</title>
        <authorList>
            <person name="Ma L.-J."/>
            <person name="Dead R."/>
            <person name="Young S.K."/>
            <person name="Zeng Q."/>
            <person name="Gargeya S."/>
            <person name="Fitzgerald M."/>
            <person name="Haas B."/>
            <person name="Abouelleil A."/>
            <person name="Alvarado L."/>
            <person name="Arachchi H.M."/>
            <person name="Berlin A."/>
            <person name="Brown A."/>
            <person name="Chapman S.B."/>
            <person name="Chen Z."/>
            <person name="Dunbar C."/>
            <person name="Freedman E."/>
            <person name="Gearin G."/>
            <person name="Gellesch M."/>
            <person name="Goldberg J."/>
            <person name="Griggs A."/>
            <person name="Gujja S."/>
            <person name="Heiman D."/>
            <person name="Howarth C."/>
            <person name="Larson L."/>
            <person name="Lui A."/>
            <person name="MacDonald P.J.P."/>
            <person name="Mehta T."/>
            <person name="Montmayeur A."/>
            <person name="Murphy C."/>
            <person name="Neiman D."/>
            <person name="Pearson M."/>
            <person name="Priest M."/>
            <person name="Roberts A."/>
            <person name="Saif S."/>
            <person name="Shea T."/>
            <person name="Shenoy N."/>
            <person name="Sisk P."/>
            <person name="Stolte C."/>
            <person name="Sykes S."/>
            <person name="Yandava C."/>
            <person name="Wortman J."/>
            <person name="Nusbaum C."/>
            <person name="Birren B."/>
        </authorList>
    </citation>
    <scope>NUCLEOTIDE SEQUENCE</scope>
    <source>
        <strain evidence="2">ATCC 64411</strain>
    </source>
</reference>
<gene>
    <name evidence="2" type="ORF">MAPG_06062</name>
</gene>
<dbReference type="EMBL" id="ADBL01001452">
    <property type="status" value="NOT_ANNOTATED_CDS"/>
    <property type="molecule type" value="Genomic_DNA"/>
</dbReference>
<dbReference type="Proteomes" id="UP000011715">
    <property type="component" value="Unassembled WGS sequence"/>
</dbReference>
<evidence type="ECO:0000256" key="1">
    <source>
        <dbReference type="SAM" id="Phobius"/>
    </source>
</evidence>
<evidence type="ECO:0000313" key="2">
    <source>
        <dbReference type="EMBL" id="KLU87057.1"/>
    </source>
</evidence>
<dbReference type="EnsemblFungi" id="MAPG_06062T0">
    <property type="protein sequence ID" value="MAPG_06062T0"/>
    <property type="gene ID" value="MAPG_06062"/>
</dbReference>
<protein>
    <submittedName>
        <fullName evidence="2 3">Uncharacterized protein</fullName>
    </submittedName>
</protein>
<dbReference type="EMBL" id="GL876970">
    <property type="protein sequence ID" value="KLU87057.1"/>
    <property type="molecule type" value="Genomic_DNA"/>
</dbReference>
<evidence type="ECO:0000313" key="3">
    <source>
        <dbReference type="EnsemblFungi" id="MAPG_06062T0"/>
    </source>
</evidence>
<dbReference type="OrthoDB" id="4364105at2759"/>
<evidence type="ECO:0000313" key="4">
    <source>
        <dbReference type="Proteomes" id="UP000011715"/>
    </source>
</evidence>
<organism evidence="3 4">
    <name type="scientific">Magnaporthiopsis poae (strain ATCC 64411 / 73-15)</name>
    <name type="common">Kentucky bluegrass fungus</name>
    <name type="synonym">Magnaporthe poae</name>
    <dbReference type="NCBI Taxonomy" id="644358"/>
    <lineage>
        <taxon>Eukaryota</taxon>
        <taxon>Fungi</taxon>
        <taxon>Dikarya</taxon>
        <taxon>Ascomycota</taxon>
        <taxon>Pezizomycotina</taxon>
        <taxon>Sordariomycetes</taxon>
        <taxon>Sordariomycetidae</taxon>
        <taxon>Magnaporthales</taxon>
        <taxon>Magnaporthaceae</taxon>
        <taxon>Magnaporthiopsis</taxon>
    </lineage>
</organism>
<keyword evidence="1" id="KW-1133">Transmembrane helix</keyword>
<reference evidence="3" key="4">
    <citation type="journal article" date="2015" name="G3 (Bethesda)">
        <title>Genome sequences of three phytopathogenic species of the Magnaporthaceae family of fungi.</title>
        <authorList>
            <person name="Okagaki L.H."/>
            <person name="Nunes C.C."/>
            <person name="Sailsbery J."/>
            <person name="Clay B."/>
            <person name="Brown D."/>
            <person name="John T."/>
            <person name="Oh Y."/>
            <person name="Young N."/>
            <person name="Fitzgerald M."/>
            <person name="Haas B.J."/>
            <person name="Zeng Q."/>
            <person name="Young S."/>
            <person name="Adiconis X."/>
            <person name="Fan L."/>
            <person name="Levin J.Z."/>
            <person name="Mitchell T.K."/>
            <person name="Okubara P.A."/>
            <person name="Farman M.L."/>
            <person name="Kohn L.M."/>
            <person name="Birren B."/>
            <person name="Ma L.-J."/>
            <person name="Dean R.A."/>
        </authorList>
    </citation>
    <scope>NUCLEOTIDE SEQUENCE</scope>
    <source>
        <strain evidence="3">ATCC 64411 / 73-15</strain>
    </source>
</reference>
<sequence>MSQTTASSGHGPSSTTTARATATSAIALTTPFAPPPSCADIWTTTSGVVSGAWSNYTTTTFPIVASDTADPRFGKCQPPGWGGAFTFSPAVCPSDWTAYSLGTTYTPATAGSSPSTSNRDVSTAYCCARGFTLGYPAPYMTSALEAQGVTGKACVQSIQATPDGLRFHRAWQIRWEATDTMSLSPTPPALTCPDRMLSSWVPGSSVTERDCDPVQRTDGYNFNSPVMYFLMIGVPIIVVVLVATCCFFCCRHRRVERRKREERAQQEGSVQPAQKD</sequence>
<feature type="transmembrane region" description="Helical" evidence="1">
    <location>
        <begin position="226"/>
        <end position="250"/>
    </location>
</feature>
<proteinExistence type="predicted"/>